<evidence type="ECO:0000313" key="3">
    <source>
        <dbReference type="EMBL" id="RKP03800.1"/>
    </source>
</evidence>
<reference evidence="4" key="1">
    <citation type="journal article" date="2018" name="Nat. Microbiol.">
        <title>Leveraging single-cell genomics to expand the fungal tree of life.</title>
        <authorList>
            <person name="Ahrendt S.R."/>
            <person name="Quandt C.A."/>
            <person name="Ciobanu D."/>
            <person name="Clum A."/>
            <person name="Salamov A."/>
            <person name="Andreopoulos B."/>
            <person name="Cheng J.F."/>
            <person name="Woyke T."/>
            <person name="Pelin A."/>
            <person name="Henrissat B."/>
            <person name="Reynolds N.K."/>
            <person name="Benny G.L."/>
            <person name="Smith M.E."/>
            <person name="James T.Y."/>
            <person name="Grigoriev I.V."/>
        </authorList>
    </citation>
    <scope>NUCLEOTIDE SEQUENCE [LARGE SCALE GENOMIC DNA]</scope>
    <source>
        <strain evidence="4">ATCC 52028</strain>
    </source>
</reference>
<dbReference type="STRING" id="1555241.A0A4P9XF88"/>
<dbReference type="EMBL" id="ML014118">
    <property type="protein sequence ID" value="RKP03800.1"/>
    <property type="molecule type" value="Genomic_DNA"/>
</dbReference>
<name>A0A4P9XF88_9FUNG</name>
<proteinExistence type="predicted"/>
<evidence type="ECO:0000256" key="1">
    <source>
        <dbReference type="SAM" id="MobiDB-lite"/>
    </source>
</evidence>
<sequence>MPATSNRAEGQIHGQTHGHTIARRTVGILCVGWLLLLLSLLLVLDAPASVVSVPLVAPLLPHDPVWEDAFVTHDSWASASRPVSEHRADPAGVRVLDPELHAQFFRPSADFYTGGSIHYADTWSGRLALPQPRRPDGSVEFHVYHAPAGAAWSGATPLYLTWDDVVRGPFDPCIQFDETTLSKDDSDGSLFHQWHDKWYGKDAAHTEAWTNVTLLETLAGSREVAECVGETLCTRNSVEVLLQGGARLDGDRLYIHEDPLQIAGHEVALVTFISLRDANDTYAARHWNPKTSMFDGPVQRLQIPEGIYADPPSLDGIFDPRINDLGWYVFGELGPTGLWQVRALEPRAVVVTEIPEHAMLEYVQIIDLSRGEHNRIKDTVWADVNSGPRRGIPGHYDTSYLQPSHADVDYRKEPRWQHGDSGLLYSLQGGTKKRGGDRAPRGHFTTGHFDVVRSVFTQGIEFRKYYHHTLVSRETETVAGHAAWAAFYGHRQRGRAHVAPAWDALVRMPMHERLKYMLPAPKSTPGPTKATAGSAAEATATPLVVHRPSSHIAVGIHALDVPDEHNKDTVEEVLADGGGVDSIGGVDVAVAEEGALPLALDTAIGPAAKAAVGAGPAATAATTASAPAMPQSTAAVSSASGAPTDSNPWATAAPVSAAATTSASGSETPSALASGTAPTTLVTPGTTGHSAASAAASPTPTKRSTLYKPNDPNDERLGTWDQLAPPPRLVSEGADHTNFTLVERWKFYADIVTANYRSGYGVGKPDGHHSEFCVQEVMHIHYYMFVDLLDTLLPAVADMSRKRRDHWAGWISMFRHLSAKVLDEQKDRTLWIAQVNGEDNSLDDEAKFRDLDDMKFYNKNPSWGMNRFIKHYVLEKLDMRHTVTRLLTPLSLRNTIISAPR</sequence>
<feature type="transmembrane region" description="Helical" evidence="2">
    <location>
        <begin position="21"/>
        <end position="44"/>
    </location>
</feature>
<protein>
    <submittedName>
        <fullName evidence="3">Uncharacterized protein</fullName>
    </submittedName>
</protein>
<dbReference type="AlphaFoldDB" id="A0A4P9XF88"/>
<evidence type="ECO:0000256" key="2">
    <source>
        <dbReference type="SAM" id="Phobius"/>
    </source>
</evidence>
<keyword evidence="2" id="KW-0472">Membrane</keyword>
<evidence type="ECO:0000313" key="4">
    <source>
        <dbReference type="Proteomes" id="UP000274922"/>
    </source>
</evidence>
<accession>A0A4P9XF88</accession>
<feature type="compositionally biased region" description="Low complexity" evidence="1">
    <location>
        <begin position="660"/>
        <end position="701"/>
    </location>
</feature>
<keyword evidence="2" id="KW-1133">Transmembrane helix</keyword>
<keyword evidence="4" id="KW-1185">Reference proteome</keyword>
<keyword evidence="2" id="KW-0812">Transmembrane</keyword>
<gene>
    <name evidence="3" type="ORF">CXG81DRAFT_23635</name>
</gene>
<dbReference type="Proteomes" id="UP000274922">
    <property type="component" value="Unassembled WGS sequence"/>
</dbReference>
<dbReference type="OrthoDB" id="10614970at2759"/>
<feature type="region of interest" description="Disordered" evidence="1">
    <location>
        <begin position="660"/>
        <end position="718"/>
    </location>
</feature>
<organism evidence="3 4">
    <name type="scientific">Caulochytrium protostelioides</name>
    <dbReference type="NCBI Taxonomy" id="1555241"/>
    <lineage>
        <taxon>Eukaryota</taxon>
        <taxon>Fungi</taxon>
        <taxon>Fungi incertae sedis</taxon>
        <taxon>Chytridiomycota</taxon>
        <taxon>Chytridiomycota incertae sedis</taxon>
        <taxon>Chytridiomycetes</taxon>
        <taxon>Caulochytriales</taxon>
        <taxon>Caulochytriaceae</taxon>
        <taxon>Caulochytrium</taxon>
    </lineage>
</organism>